<dbReference type="WBParaSite" id="Csp11.Scaffold630.g16835.t1">
    <property type="protein sequence ID" value="Csp11.Scaffold630.g16835.t1"/>
    <property type="gene ID" value="Csp11.Scaffold630.g16835"/>
</dbReference>
<dbReference type="SUPFAM" id="SSF81301">
    <property type="entry name" value="Nucleotidyltransferase"/>
    <property type="match status" value="1"/>
</dbReference>
<dbReference type="InterPro" id="IPR043519">
    <property type="entry name" value="NT_sf"/>
</dbReference>
<dbReference type="AlphaFoldDB" id="A0A1I7UKD2"/>
<dbReference type="Gene3D" id="1.10.1410.10">
    <property type="match status" value="1"/>
</dbReference>
<dbReference type="GO" id="GO:0031123">
    <property type="term" value="P:RNA 3'-end processing"/>
    <property type="evidence" value="ECO:0007669"/>
    <property type="project" value="TreeGrafter"/>
</dbReference>
<dbReference type="PANTHER" id="PTHR12271:SF128">
    <property type="entry name" value="PAP-ASSOCIATED DOMAIN-CONTAINING PROTEIN"/>
    <property type="match status" value="1"/>
</dbReference>
<dbReference type="STRING" id="1561998.A0A1I7UKD2"/>
<evidence type="ECO:0000313" key="3">
    <source>
        <dbReference type="WBParaSite" id="Csp11.Scaffold630.g16835.t1"/>
    </source>
</evidence>
<protein>
    <submittedName>
        <fullName evidence="3">NTP_transf_2 domain-containing protein</fullName>
    </submittedName>
</protein>
<feature type="domain" description="Poly(A) RNA polymerase mitochondrial-like central palm" evidence="1">
    <location>
        <begin position="43"/>
        <end position="189"/>
    </location>
</feature>
<proteinExistence type="predicted"/>
<dbReference type="Gene3D" id="3.30.460.10">
    <property type="entry name" value="Beta Polymerase, domain 2"/>
    <property type="match status" value="1"/>
</dbReference>
<dbReference type="eggNOG" id="KOG2277">
    <property type="taxonomic scope" value="Eukaryota"/>
</dbReference>
<sequence length="247" mass="28352">MNKNYDPSAGKAYEVIPDVRVLNMIQNKIGSFEDKFNIDINVLSCEMATEFTRVQQKAVEFDRKMLFCKILKEVIKKHNPTWLFDVIPTGSSVSGLAISNSDLDVAIYIPQAARVVDRECDGKSVSPEEKMVMWREKQINILQIVRLILKNEEQIKHRVNWEKGIQLVQAQIPILKIETSDGIECDISVVMDCFLSSMHNSFFIRQLASCDRFALLCFIVKRWADSTGLKNPKEGGFNRYQLVEQNE</sequence>
<dbReference type="Pfam" id="PF22600">
    <property type="entry name" value="MTPAP-like_central"/>
    <property type="match status" value="1"/>
</dbReference>
<keyword evidence="2" id="KW-1185">Reference proteome</keyword>
<dbReference type="InterPro" id="IPR054708">
    <property type="entry name" value="MTPAP-like_central"/>
</dbReference>
<reference evidence="3" key="1">
    <citation type="submission" date="2016-11" db="UniProtKB">
        <authorList>
            <consortium name="WormBaseParasite"/>
        </authorList>
    </citation>
    <scope>IDENTIFICATION</scope>
</reference>
<dbReference type="CDD" id="cd05402">
    <property type="entry name" value="NT_PAP_TUTase"/>
    <property type="match status" value="1"/>
</dbReference>
<dbReference type="PANTHER" id="PTHR12271">
    <property type="entry name" value="POLY A POLYMERASE CID PAP -RELATED"/>
    <property type="match status" value="1"/>
</dbReference>
<dbReference type="GO" id="GO:0050265">
    <property type="term" value="F:RNA uridylyltransferase activity"/>
    <property type="evidence" value="ECO:0007669"/>
    <property type="project" value="TreeGrafter"/>
</dbReference>
<name>A0A1I7UKD2_9PELO</name>
<accession>A0A1I7UKD2</accession>
<organism evidence="2 3">
    <name type="scientific">Caenorhabditis tropicalis</name>
    <dbReference type="NCBI Taxonomy" id="1561998"/>
    <lineage>
        <taxon>Eukaryota</taxon>
        <taxon>Metazoa</taxon>
        <taxon>Ecdysozoa</taxon>
        <taxon>Nematoda</taxon>
        <taxon>Chromadorea</taxon>
        <taxon>Rhabditida</taxon>
        <taxon>Rhabditina</taxon>
        <taxon>Rhabditomorpha</taxon>
        <taxon>Rhabditoidea</taxon>
        <taxon>Rhabditidae</taxon>
        <taxon>Peloderinae</taxon>
        <taxon>Caenorhabditis</taxon>
    </lineage>
</organism>
<evidence type="ECO:0000259" key="1">
    <source>
        <dbReference type="Pfam" id="PF22600"/>
    </source>
</evidence>
<evidence type="ECO:0000313" key="2">
    <source>
        <dbReference type="Proteomes" id="UP000095282"/>
    </source>
</evidence>
<dbReference type="Proteomes" id="UP000095282">
    <property type="component" value="Unplaced"/>
</dbReference>